<organism evidence="2 3">
    <name type="scientific">Flavobacterium granuli</name>
    <dbReference type="NCBI Taxonomy" id="280093"/>
    <lineage>
        <taxon>Bacteria</taxon>
        <taxon>Pseudomonadati</taxon>
        <taxon>Bacteroidota</taxon>
        <taxon>Flavobacteriia</taxon>
        <taxon>Flavobacteriales</taxon>
        <taxon>Flavobacteriaceae</taxon>
        <taxon>Flavobacterium</taxon>
    </lineage>
</organism>
<gene>
    <name evidence="1" type="ORF">BC624_10183</name>
    <name evidence="2" type="ORF">SAMN05443373_10183</name>
</gene>
<evidence type="ECO:0000313" key="1">
    <source>
        <dbReference type="EMBL" id="PRZ27802.1"/>
    </source>
</evidence>
<dbReference type="AlphaFoldDB" id="A0A1M5I5J1"/>
<reference evidence="1 4" key="3">
    <citation type="submission" date="2018-03" db="EMBL/GenBank/DDBJ databases">
        <title>Genomic Encyclopedia of Archaeal and Bacterial Type Strains, Phase II (KMG-II): from individual species to whole genera.</title>
        <authorList>
            <person name="Goeker M."/>
        </authorList>
    </citation>
    <scope>NUCLEOTIDE SEQUENCE [LARGE SCALE GENOMIC DNA]</scope>
    <source>
        <strain evidence="1 4">DSM 17797</strain>
    </source>
</reference>
<reference evidence="2" key="1">
    <citation type="submission" date="2016-11" db="EMBL/GenBank/DDBJ databases">
        <authorList>
            <person name="Jaros S."/>
            <person name="Januszkiewicz K."/>
            <person name="Wedrychowicz H."/>
        </authorList>
    </citation>
    <scope>NUCLEOTIDE SEQUENCE [LARGE SCALE GENOMIC DNA]</scope>
    <source>
        <strain evidence="2">DSM 19729</strain>
    </source>
</reference>
<evidence type="ECO:0000313" key="3">
    <source>
        <dbReference type="Proteomes" id="UP000184384"/>
    </source>
</evidence>
<protein>
    <submittedName>
        <fullName evidence="2">L,D-transpeptidase catalytic domain</fullName>
    </submittedName>
    <submittedName>
        <fullName evidence="1">L,D-transpeptidase-like protein</fullName>
    </submittedName>
</protein>
<dbReference type="RefSeq" id="WP_072938057.1">
    <property type="nucleotide sequence ID" value="NZ_FQWO01000001.1"/>
</dbReference>
<keyword evidence="4" id="KW-1185">Reference proteome</keyword>
<sequence>MRRIPFILISIGLLFLSVKIFSKDFETGTLTYLESDNSTVEKLLQQVNSIKKLVRNNPNYNEEIAFFIDMKIMSGKNRFFIYDLKNDSIIDQGLVAHGLGSKIKEDGSQKFSNENSSFCTALGKYSIGKSYQGKFGKAYKLYGLESTNNNAFNRNIVLHKFESVPYEEQQNQICHSLGCPMVNEKYYKRIEKLIDNSKKNIVLDIYY</sequence>
<proteinExistence type="predicted"/>
<evidence type="ECO:0000313" key="2">
    <source>
        <dbReference type="EMBL" id="SHG23584.1"/>
    </source>
</evidence>
<accession>A0A1M5I5J1</accession>
<name>A0A1M5I5J1_9FLAO</name>
<dbReference type="PANTHER" id="PTHR38477:SF1">
    <property type="entry name" value="MUREIN L,D-TRANSPEPTIDASE CATALYTIC DOMAIN FAMILY PROTEIN"/>
    <property type="match status" value="1"/>
</dbReference>
<dbReference type="EMBL" id="PVUB01000001">
    <property type="protein sequence ID" value="PRZ27802.1"/>
    <property type="molecule type" value="Genomic_DNA"/>
</dbReference>
<dbReference type="Proteomes" id="UP000184384">
    <property type="component" value="Unassembled WGS sequence"/>
</dbReference>
<dbReference type="InterPro" id="IPR032676">
    <property type="entry name" value="YkuD_2"/>
</dbReference>
<dbReference type="Proteomes" id="UP000237771">
    <property type="component" value="Unassembled WGS sequence"/>
</dbReference>
<reference evidence="3" key="2">
    <citation type="submission" date="2016-11" db="EMBL/GenBank/DDBJ databases">
        <authorList>
            <person name="Varghese N."/>
            <person name="Submissions S."/>
        </authorList>
    </citation>
    <scope>NUCLEOTIDE SEQUENCE [LARGE SCALE GENOMIC DNA]</scope>
    <source>
        <strain evidence="3">DSM 19729</strain>
    </source>
</reference>
<dbReference type="OrthoDB" id="1247236at2"/>
<dbReference type="EMBL" id="FQWO01000001">
    <property type="protein sequence ID" value="SHG23584.1"/>
    <property type="molecule type" value="Genomic_DNA"/>
</dbReference>
<dbReference type="PANTHER" id="PTHR38477">
    <property type="entry name" value="HYPOTHETICAL EXPORTED PROTEIN"/>
    <property type="match status" value="1"/>
</dbReference>
<dbReference type="STRING" id="280093.SAMN05443373_10183"/>
<evidence type="ECO:0000313" key="4">
    <source>
        <dbReference type="Proteomes" id="UP000237771"/>
    </source>
</evidence>
<dbReference type="Pfam" id="PF13645">
    <property type="entry name" value="YkuD_2"/>
    <property type="match status" value="1"/>
</dbReference>